<evidence type="ECO:0000313" key="2">
    <source>
        <dbReference type="Proteomes" id="UP000504635"/>
    </source>
</evidence>
<accession>A0A6J2X7C4</accession>
<gene>
    <name evidence="3" type="primary">LOC115875712</name>
</gene>
<reference evidence="3" key="1">
    <citation type="submission" date="2025-08" db="UniProtKB">
        <authorList>
            <consortium name="RefSeq"/>
        </authorList>
    </citation>
    <scope>IDENTIFICATION</scope>
    <source>
        <tissue evidence="3">Gonads</tissue>
    </source>
</reference>
<organism evidence="2 3">
    <name type="scientific">Sitophilus oryzae</name>
    <name type="common">Rice weevil</name>
    <name type="synonym">Curculio oryzae</name>
    <dbReference type="NCBI Taxonomy" id="7048"/>
    <lineage>
        <taxon>Eukaryota</taxon>
        <taxon>Metazoa</taxon>
        <taxon>Ecdysozoa</taxon>
        <taxon>Arthropoda</taxon>
        <taxon>Hexapoda</taxon>
        <taxon>Insecta</taxon>
        <taxon>Pterygota</taxon>
        <taxon>Neoptera</taxon>
        <taxon>Endopterygota</taxon>
        <taxon>Coleoptera</taxon>
        <taxon>Polyphaga</taxon>
        <taxon>Cucujiformia</taxon>
        <taxon>Curculionidae</taxon>
        <taxon>Dryophthorinae</taxon>
        <taxon>Sitophilus</taxon>
    </lineage>
</organism>
<feature type="region of interest" description="Disordered" evidence="1">
    <location>
        <begin position="1"/>
        <end position="29"/>
    </location>
</feature>
<protein>
    <submittedName>
        <fullName evidence="3">Uncharacterized protein LOC115875712</fullName>
    </submittedName>
</protein>
<name>A0A6J2X7C4_SITOR</name>
<feature type="compositionally biased region" description="Polar residues" evidence="1">
    <location>
        <begin position="122"/>
        <end position="147"/>
    </location>
</feature>
<dbReference type="AlphaFoldDB" id="A0A6J2X7C4"/>
<dbReference type="InParanoid" id="A0A6J2X7C4"/>
<sequence>MEKELGGYKKNTKLRQSRHSDQKKYMTGTGGSPSSYLLLDDLPGSKKSGISGISGLLPLISGIKNILETEAVFNFESDDIFENTDDVNLDINHQSNTTDCILEENIPEFKSITRSYASEYSNTSTSVKSNNGHDYSLTENPKPQSPSMKFGVDAEKTKTSKVSFSCQKRTKIGRL</sequence>
<dbReference type="GeneID" id="115875712"/>
<evidence type="ECO:0000256" key="1">
    <source>
        <dbReference type="SAM" id="MobiDB-lite"/>
    </source>
</evidence>
<proteinExistence type="predicted"/>
<dbReference type="KEGG" id="soy:115875712"/>
<dbReference type="Proteomes" id="UP000504635">
    <property type="component" value="Unplaced"/>
</dbReference>
<keyword evidence="2" id="KW-1185">Reference proteome</keyword>
<evidence type="ECO:0000313" key="3">
    <source>
        <dbReference type="RefSeq" id="XP_030747086.1"/>
    </source>
</evidence>
<dbReference type="RefSeq" id="XP_030747086.1">
    <property type="nucleotide sequence ID" value="XM_030891226.1"/>
</dbReference>
<feature type="region of interest" description="Disordered" evidence="1">
    <location>
        <begin position="122"/>
        <end position="150"/>
    </location>
</feature>